<dbReference type="GO" id="GO:0003677">
    <property type="term" value="F:DNA binding"/>
    <property type="evidence" value="ECO:0007669"/>
    <property type="project" value="InterPro"/>
</dbReference>
<evidence type="ECO:0000259" key="1">
    <source>
        <dbReference type="Pfam" id="PF13443"/>
    </source>
</evidence>
<organism evidence="2 3">
    <name type="scientific">Parabacteroides goldsteinii DSM 19448 = WAL 12034</name>
    <dbReference type="NCBI Taxonomy" id="927665"/>
    <lineage>
        <taxon>Bacteria</taxon>
        <taxon>Pseudomonadati</taxon>
        <taxon>Bacteroidota</taxon>
        <taxon>Bacteroidia</taxon>
        <taxon>Bacteroidales</taxon>
        <taxon>Tannerellaceae</taxon>
        <taxon>Parabacteroides</taxon>
    </lineage>
</organism>
<dbReference type="InterPro" id="IPR001387">
    <property type="entry name" value="Cro/C1-type_HTH"/>
</dbReference>
<sequence>MTLREILKKKGITYKVVSDALGIHPNNMPRYDDLMKRSVEEIITISKATGIEVSELIGFSLPKQSEEFAPITNERLLSIIESQQRTIENLSKK</sequence>
<comment type="caution">
    <text evidence="2">The sequence shown here is derived from an EMBL/GenBank/DDBJ whole genome shotgun (WGS) entry which is preliminary data.</text>
</comment>
<feature type="domain" description="HTH cro/C1-type" evidence="1">
    <location>
        <begin position="3"/>
        <end position="59"/>
    </location>
</feature>
<dbReference type="PATRIC" id="fig|927665.4.peg.257"/>
<dbReference type="Pfam" id="PF13443">
    <property type="entry name" value="HTH_26"/>
    <property type="match status" value="1"/>
</dbReference>
<accession>A0A0F5JRC7</accession>
<name>A0A0F5JRC7_9BACT</name>
<gene>
    <name evidence="2" type="ORF">HMPREF1535_00256</name>
</gene>
<proteinExistence type="predicted"/>
<reference evidence="2 3" key="1">
    <citation type="submission" date="2013-04" db="EMBL/GenBank/DDBJ databases">
        <title>The Genome Sequence of Parabacteroides goldsteinii DSM 19448.</title>
        <authorList>
            <consortium name="The Broad Institute Genomics Platform"/>
            <person name="Earl A."/>
            <person name="Ward D."/>
            <person name="Feldgarden M."/>
            <person name="Gevers D."/>
            <person name="Martens E."/>
            <person name="Sakamoto M."/>
            <person name="Benno Y."/>
            <person name="Song Y."/>
            <person name="Liu C."/>
            <person name="Lee J."/>
            <person name="Bolanos M."/>
            <person name="Vaisanen M.L."/>
            <person name="Finegold S.M."/>
            <person name="Walker B."/>
            <person name="Young S."/>
            <person name="Zeng Q."/>
            <person name="Gargeya S."/>
            <person name="Fitzgerald M."/>
            <person name="Haas B."/>
            <person name="Abouelleil A."/>
            <person name="Allen A.W."/>
            <person name="Alvarado L."/>
            <person name="Arachchi H.M."/>
            <person name="Berlin A.M."/>
            <person name="Chapman S.B."/>
            <person name="Gainer-Dewar J."/>
            <person name="Goldberg J."/>
            <person name="Griggs A."/>
            <person name="Gujja S."/>
            <person name="Hansen M."/>
            <person name="Howarth C."/>
            <person name="Imamovic A."/>
            <person name="Ireland A."/>
            <person name="Larimer J."/>
            <person name="McCowan C."/>
            <person name="Murphy C."/>
            <person name="Pearson M."/>
            <person name="Poon T.W."/>
            <person name="Priest M."/>
            <person name="Roberts A."/>
            <person name="Saif S."/>
            <person name="Shea T."/>
            <person name="Sisk P."/>
            <person name="Sykes S."/>
            <person name="Wortman J."/>
            <person name="Nusbaum C."/>
            <person name="Birren B."/>
        </authorList>
    </citation>
    <scope>NUCLEOTIDE SEQUENCE [LARGE SCALE GENOMIC DNA]</scope>
    <source>
        <strain evidence="2 3">DSM 19448</strain>
    </source>
</reference>
<protein>
    <recommendedName>
        <fullName evidence="1">HTH cro/C1-type domain-containing protein</fullName>
    </recommendedName>
</protein>
<dbReference type="InterPro" id="IPR010982">
    <property type="entry name" value="Lambda_DNA-bd_dom_sf"/>
</dbReference>
<dbReference type="RefSeq" id="WP_048316132.1">
    <property type="nucleotide sequence ID" value="NZ_KQ033912.1"/>
</dbReference>
<dbReference type="Gene3D" id="1.10.260.40">
    <property type="entry name" value="lambda repressor-like DNA-binding domains"/>
    <property type="match status" value="1"/>
</dbReference>
<dbReference type="AlphaFoldDB" id="A0A0F5JRC7"/>
<evidence type="ECO:0000313" key="3">
    <source>
        <dbReference type="Proteomes" id="UP000033047"/>
    </source>
</evidence>
<dbReference type="EMBL" id="AQHV01000001">
    <property type="protein sequence ID" value="KKB59982.1"/>
    <property type="molecule type" value="Genomic_DNA"/>
</dbReference>
<evidence type="ECO:0000313" key="2">
    <source>
        <dbReference type="EMBL" id="KKB59982.1"/>
    </source>
</evidence>
<dbReference type="STRING" id="927665.HMPREF1535_00256"/>
<dbReference type="HOGENOM" id="CLU_2396956_0_0_10"/>
<dbReference type="Proteomes" id="UP000033047">
    <property type="component" value="Unassembled WGS sequence"/>
</dbReference>